<evidence type="ECO:0000313" key="2">
    <source>
        <dbReference type="Proteomes" id="UP000186817"/>
    </source>
</evidence>
<dbReference type="Proteomes" id="UP000186817">
    <property type="component" value="Unassembled WGS sequence"/>
</dbReference>
<gene>
    <name evidence="1" type="ORF">AK812_SmicGene44270</name>
</gene>
<dbReference type="OrthoDB" id="419865at2759"/>
<reference evidence="1 2" key="1">
    <citation type="submission" date="2016-02" db="EMBL/GenBank/DDBJ databases">
        <title>Genome analysis of coral dinoflagellate symbionts highlights evolutionary adaptations to a symbiotic lifestyle.</title>
        <authorList>
            <person name="Aranda M."/>
            <person name="Li Y."/>
            <person name="Liew Y.J."/>
            <person name="Baumgarten S."/>
            <person name="Simakov O."/>
            <person name="Wilson M."/>
            <person name="Piel J."/>
            <person name="Ashoor H."/>
            <person name="Bougouffa S."/>
            <person name="Bajic V.B."/>
            <person name="Ryu T."/>
            <person name="Ravasi T."/>
            <person name="Bayer T."/>
            <person name="Micklem G."/>
            <person name="Kim H."/>
            <person name="Bhak J."/>
            <person name="Lajeunesse T.C."/>
            <person name="Voolstra C.R."/>
        </authorList>
    </citation>
    <scope>NUCLEOTIDE SEQUENCE [LARGE SCALE GENOMIC DNA]</scope>
    <source>
        <strain evidence="1 2">CCMP2467</strain>
    </source>
</reference>
<name>A0A1Q9BZ43_SYMMI</name>
<keyword evidence="2" id="KW-1185">Reference proteome</keyword>
<accession>A0A1Q9BZ43</accession>
<protein>
    <submittedName>
        <fullName evidence="1">Uncharacterized protein</fullName>
    </submittedName>
</protein>
<comment type="caution">
    <text evidence="1">The sequence shown here is derived from an EMBL/GenBank/DDBJ whole genome shotgun (WGS) entry which is preliminary data.</text>
</comment>
<dbReference type="AlphaFoldDB" id="A0A1Q9BZ43"/>
<proteinExistence type="predicted"/>
<sequence>MLHWHAIATMCWHARERVTLPAGPEKLRADSQAILPPASGWQTNCTESQTDLSPDQVSIVTATWFVSSGLGPEKPVLGLLGWRSCEILPESQCITTSSFPRRFYGSYEHCTIQVADNNTSPMQVLAFKTGSEDSLMVNGQSYSGTTGPDDVVPQGTIEWRAAAQL</sequence>
<organism evidence="1 2">
    <name type="scientific">Symbiodinium microadriaticum</name>
    <name type="common">Dinoflagellate</name>
    <name type="synonym">Zooxanthella microadriatica</name>
    <dbReference type="NCBI Taxonomy" id="2951"/>
    <lineage>
        <taxon>Eukaryota</taxon>
        <taxon>Sar</taxon>
        <taxon>Alveolata</taxon>
        <taxon>Dinophyceae</taxon>
        <taxon>Suessiales</taxon>
        <taxon>Symbiodiniaceae</taxon>
        <taxon>Symbiodinium</taxon>
    </lineage>
</organism>
<dbReference type="EMBL" id="LSRX01002230">
    <property type="protein sequence ID" value="OLP75870.1"/>
    <property type="molecule type" value="Genomic_DNA"/>
</dbReference>
<evidence type="ECO:0000313" key="1">
    <source>
        <dbReference type="EMBL" id="OLP75870.1"/>
    </source>
</evidence>